<name>A0AB34LIH4_PARDI</name>
<organism evidence="1 2">
    <name type="scientific">Parabacteroides distasonis str. 3776 D15 i</name>
    <dbReference type="NCBI Taxonomy" id="1339342"/>
    <lineage>
        <taxon>Bacteria</taxon>
        <taxon>Pseudomonadati</taxon>
        <taxon>Bacteroidota</taxon>
        <taxon>Bacteroidia</taxon>
        <taxon>Bacteroidales</taxon>
        <taxon>Tannerellaceae</taxon>
        <taxon>Parabacteroides</taxon>
    </lineage>
</organism>
<reference evidence="1 2" key="1">
    <citation type="submission" date="2014-04" db="EMBL/GenBank/DDBJ databases">
        <authorList>
            <person name="Sears C."/>
            <person name="Carroll K."/>
            <person name="Sack B.R."/>
            <person name="Qadri F."/>
            <person name="Myers L.L."/>
            <person name="Chung G.-T."/>
            <person name="Escheverria P."/>
            <person name="Fraser C.M."/>
            <person name="Sadzewicz L."/>
            <person name="Shefchek K.A."/>
            <person name="Tallon L."/>
            <person name="Das S.P."/>
            <person name="Daugherty S."/>
            <person name="Mongodin E.F."/>
        </authorList>
    </citation>
    <scope>NUCLEOTIDE SEQUENCE [LARGE SCALE GENOMIC DNA]</scope>
    <source>
        <strain evidence="1 2">3776 D15 i</strain>
    </source>
</reference>
<dbReference type="AlphaFoldDB" id="A0AB34LIH4"/>
<dbReference type="EMBL" id="JNHK01000058">
    <property type="protein sequence ID" value="KDS39232.1"/>
    <property type="molecule type" value="Genomic_DNA"/>
</dbReference>
<comment type="caution">
    <text evidence="1">The sequence shown here is derived from an EMBL/GenBank/DDBJ whole genome shotgun (WGS) entry which is preliminary data.</text>
</comment>
<sequence length="46" mass="5357">MLENIKQTLREFLRQGCNVVPLFSQIDKNLTKRSSIYERSFIGGII</sequence>
<accession>A0AB34LIH4</accession>
<gene>
    <name evidence="1" type="ORF">M091_4536</name>
</gene>
<evidence type="ECO:0000313" key="1">
    <source>
        <dbReference type="EMBL" id="KDS39232.1"/>
    </source>
</evidence>
<evidence type="ECO:0000313" key="2">
    <source>
        <dbReference type="Proteomes" id="UP000027850"/>
    </source>
</evidence>
<protein>
    <submittedName>
        <fullName evidence="1">Uncharacterized protein</fullName>
    </submittedName>
</protein>
<proteinExistence type="predicted"/>
<dbReference type="Proteomes" id="UP000027850">
    <property type="component" value="Unassembled WGS sequence"/>
</dbReference>